<dbReference type="PANTHER" id="PTHR24198:SF165">
    <property type="entry name" value="ANKYRIN REPEAT-CONTAINING PROTEIN-RELATED"/>
    <property type="match status" value="1"/>
</dbReference>
<feature type="repeat" description="ANK" evidence="3">
    <location>
        <begin position="335"/>
        <end position="367"/>
    </location>
</feature>
<dbReference type="OrthoDB" id="539213at2759"/>
<gene>
    <name evidence="4" type="ORF">HII31_10441</name>
</gene>
<organism evidence="4 5">
    <name type="scientific">Pseudocercospora fuligena</name>
    <dbReference type="NCBI Taxonomy" id="685502"/>
    <lineage>
        <taxon>Eukaryota</taxon>
        <taxon>Fungi</taxon>
        <taxon>Dikarya</taxon>
        <taxon>Ascomycota</taxon>
        <taxon>Pezizomycotina</taxon>
        <taxon>Dothideomycetes</taxon>
        <taxon>Dothideomycetidae</taxon>
        <taxon>Mycosphaerellales</taxon>
        <taxon>Mycosphaerellaceae</taxon>
        <taxon>Pseudocercospora</taxon>
    </lineage>
</organism>
<keyword evidence="5" id="KW-1185">Reference proteome</keyword>
<evidence type="ECO:0000313" key="5">
    <source>
        <dbReference type="Proteomes" id="UP000660729"/>
    </source>
</evidence>
<protein>
    <submittedName>
        <fullName evidence="4">Ankyrin repeat domain-containing protein 55</fullName>
    </submittedName>
</protein>
<sequence>MMEALSGAGSVISVLQLAGSLIERSIWLYQQLQDAPVEVEAARNRLTLVRAELLALAGLDAIRPDAGFTPSTVNGLQAALSAAEEALKLTEAELQPLPANLRFKCRVKWALLGQRRSERVQRNLQWIESSLTTVILLLLLRNQNADSAVQKSASNCVLTCAPLQDSAATSELQSSSARVRAGRTSADPGWTRVLVKFAAAGLRAALINVRWANSIDWFISVHQYLPLAWLLGVTILQIKLNVRIDHGCRSLSSLPGSCFVLARLVEQDHPLISACRNGEVNAARRLLARKEGFVTDVTAQPAWPPLAHAIQGGSIELVRLLLDCGAGLDWTFGNNETSPLQLALWLGHTDIARLLLRTGANADYRSTYGFDLPYFAWSANKGVSALELSLKMLYSENGLDELNILDACGVTCLHHIAAYGSAEEAELLVRLGADPLILSDPLGWNALQQAIYDDNFETYMMLKKYCGPSIMRFVDGRGWTLLHLAAATGTRELIQDVLREGADIHALTVAATEFVEPSLFRKNCSPADIAANAELSAEFSEAVESYYSSQNLVVSWGDNQELEIFHDAVG</sequence>
<keyword evidence="2 3" id="KW-0040">ANK repeat</keyword>
<dbReference type="PANTHER" id="PTHR24198">
    <property type="entry name" value="ANKYRIN REPEAT AND PROTEIN KINASE DOMAIN-CONTAINING PROTEIN"/>
    <property type="match status" value="1"/>
</dbReference>
<dbReference type="InterPro" id="IPR036770">
    <property type="entry name" value="Ankyrin_rpt-contain_sf"/>
</dbReference>
<dbReference type="Proteomes" id="UP000660729">
    <property type="component" value="Unassembled WGS sequence"/>
</dbReference>
<dbReference type="InterPro" id="IPR002110">
    <property type="entry name" value="Ankyrin_rpt"/>
</dbReference>
<evidence type="ECO:0000256" key="3">
    <source>
        <dbReference type="PROSITE-ProRule" id="PRU00023"/>
    </source>
</evidence>
<dbReference type="AlphaFoldDB" id="A0A8H6RBN4"/>
<proteinExistence type="predicted"/>
<accession>A0A8H6RBN4</accession>
<name>A0A8H6RBN4_9PEZI</name>
<dbReference type="Pfam" id="PF00023">
    <property type="entry name" value="Ank"/>
    <property type="match status" value="2"/>
</dbReference>
<dbReference type="SUPFAM" id="SSF48403">
    <property type="entry name" value="Ankyrin repeat"/>
    <property type="match status" value="1"/>
</dbReference>
<reference evidence="4" key="1">
    <citation type="submission" date="2020-04" db="EMBL/GenBank/DDBJ databases">
        <title>Draft genome resource of the tomato pathogen Pseudocercospora fuligena.</title>
        <authorList>
            <person name="Zaccaron A."/>
        </authorList>
    </citation>
    <scope>NUCLEOTIDE SEQUENCE</scope>
    <source>
        <strain evidence="4">PF001</strain>
    </source>
</reference>
<dbReference type="Gene3D" id="1.25.40.20">
    <property type="entry name" value="Ankyrin repeat-containing domain"/>
    <property type="match status" value="1"/>
</dbReference>
<dbReference type="EMBL" id="JABCIY010000213">
    <property type="protein sequence ID" value="KAF7188156.1"/>
    <property type="molecule type" value="Genomic_DNA"/>
</dbReference>
<dbReference type="SMART" id="SM00248">
    <property type="entry name" value="ANK"/>
    <property type="match status" value="5"/>
</dbReference>
<dbReference type="Pfam" id="PF12796">
    <property type="entry name" value="Ank_2"/>
    <property type="match status" value="1"/>
</dbReference>
<evidence type="ECO:0000256" key="1">
    <source>
        <dbReference type="ARBA" id="ARBA00022737"/>
    </source>
</evidence>
<feature type="repeat" description="ANK" evidence="3">
    <location>
        <begin position="477"/>
        <end position="509"/>
    </location>
</feature>
<dbReference type="PROSITE" id="PS50088">
    <property type="entry name" value="ANK_REPEAT"/>
    <property type="match status" value="2"/>
</dbReference>
<comment type="caution">
    <text evidence="4">The sequence shown here is derived from an EMBL/GenBank/DDBJ whole genome shotgun (WGS) entry which is preliminary data.</text>
</comment>
<dbReference type="PROSITE" id="PS50297">
    <property type="entry name" value="ANK_REP_REGION"/>
    <property type="match status" value="2"/>
</dbReference>
<keyword evidence="1" id="KW-0677">Repeat</keyword>
<evidence type="ECO:0000256" key="2">
    <source>
        <dbReference type="ARBA" id="ARBA00023043"/>
    </source>
</evidence>
<evidence type="ECO:0000313" key="4">
    <source>
        <dbReference type="EMBL" id="KAF7188156.1"/>
    </source>
</evidence>